<dbReference type="EMBL" id="NEVU01000001">
    <property type="protein sequence ID" value="OZI77444.1"/>
    <property type="molecule type" value="Genomic_DNA"/>
</dbReference>
<evidence type="ECO:0000256" key="2">
    <source>
        <dbReference type="ARBA" id="ARBA00022448"/>
    </source>
</evidence>
<keyword evidence="6" id="KW-0029">Amino-acid transport</keyword>
<evidence type="ECO:0000256" key="6">
    <source>
        <dbReference type="ARBA" id="ARBA00022970"/>
    </source>
</evidence>
<dbReference type="PANTHER" id="PTHR43820">
    <property type="entry name" value="HIGH-AFFINITY BRANCHED-CHAIN AMINO ACID TRANSPORT ATP-BINDING PROTEIN LIVF"/>
    <property type="match status" value="1"/>
</dbReference>
<protein>
    <submittedName>
        <fullName evidence="8">ABC transporter ATP-binding protein</fullName>
    </submittedName>
</protein>
<dbReference type="InterPro" id="IPR027417">
    <property type="entry name" value="P-loop_NTPase"/>
</dbReference>
<keyword evidence="5 8" id="KW-0067">ATP-binding</keyword>
<keyword evidence="4" id="KW-0547">Nucleotide-binding</keyword>
<keyword evidence="3" id="KW-1003">Cell membrane</keyword>
<dbReference type="CDD" id="cd03224">
    <property type="entry name" value="ABC_TM1139_LivF_branched"/>
    <property type="match status" value="1"/>
</dbReference>
<dbReference type="GO" id="GO:0015807">
    <property type="term" value="P:L-amino acid transport"/>
    <property type="evidence" value="ECO:0007669"/>
    <property type="project" value="TreeGrafter"/>
</dbReference>
<dbReference type="PROSITE" id="PS00211">
    <property type="entry name" value="ABC_TRANSPORTER_1"/>
    <property type="match status" value="1"/>
</dbReference>
<dbReference type="SUPFAM" id="SSF52540">
    <property type="entry name" value="P-loop containing nucleoside triphosphate hydrolases"/>
    <property type="match status" value="1"/>
</dbReference>
<dbReference type="InterPro" id="IPR017871">
    <property type="entry name" value="ABC_transporter-like_CS"/>
</dbReference>
<dbReference type="Gene3D" id="3.40.50.300">
    <property type="entry name" value="P-loop containing nucleotide triphosphate hydrolases"/>
    <property type="match status" value="1"/>
</dbReference>
<evidence type="ECO:0000256" key="1">
    <source>
        <dbReference type="ARBA" id="ARBA00005417"/>
    </source>
</evidence>
<comment type="caution">
    <text evidence="8">The sequence shown here is derived from an EMBL/GenBank/DDBJ whole genome shotgun (WGS) entry which is preliminary data.</text>
</comment>
<name>A0A261VTJ9_9BORD</name>
<dbReference type="Pfam" id="PF00005">
    <property type="entry name" value="ABC_tran"/>
    <property type="match status" value="1"/>
</dbReference>
<dbReference type="Proteomes" id="UP000216429">
    <property type="component" value="Unassembled WGS sequence"/>
</dbReference>
<evidence type="ECO:0000313" key="9">
    <source>
        <dbReference type="Proteomes" id="UP000216429"/>
    </source>
</evidence>
<evidence type="ECO:0000259" key="7">
    <source>
        <dbReference type="PROSITE" id="PS50893"/>
    </source>
</evidence>
<evidence type="ECO:0000256" key="4">
    <source>
        <dbReference type="ARBA" id="ARBA00022741"/>
    </source>
</evidence>
<organism evidence="8 9">
    <name type="scientific">Bordetella genomosp. 12</name>
    <dbReference type="NCBI Taxonomy" id="463035"/>
    <lineage>
        <taxon>Bacteria</taxon>
        <taxon>Pseudomonadati</taxon>
        <taxon>Pseudomonadota</taxon>
        <taxon>Betaproteobacteria</taxon>
        <taxon>Burkholderiales</taxon>
        <taxon>Alcaligenaceae</taxon>
        <taxon>Bordetella</taxon>
    </lineage>
</organism>
<gene>
    <name evidence="8" type="ORF">CAL22_02565</name>
</gene>
<keyword evidence="2" id="KW-0813">Transport</keyword>
<dbReference type="InterPro" id="IPR003593">
    <property type="entry name" value="AAA+_ATPase"/>
</dbReference>
<dbReference type="GO" id="GO:0015658">
    <property type="term" value="F:branched-chain amino acid transmembrane transporter activity"/>
    <property type="evidence" value="ECO:0007669"/>
    <property type="project" value="TreeGrafter"/>
</dbReference>
<evidence type="ECO:0000313" key="8">
    <source>
        <dbReference type="EMBL" id="OZI77444.1"/>
    </source>
</evidence>
<dbReference type="PROSITE" id="PS50893">
    <property type="entry name" value="ABC_TRANSPORTER_2"/>
    <property type="match status" value="1"/>
</dbReference>
<keyword evidence="3" id="KW-0472">Membrane</keyword>
<feature type="domain" description="ABC transporter" evidence="7">
    <location>
        <begin position="2"/>
        <end position="234"/>
    </location>
</feature>
<proteinExistence type="inferred from homology"/>
<dbReference type="OrthoDB" id="9776369at2"/>
<comment type="similarity">
    <text evidence="1">Belongs to the ABC transporter superfamily.</text>
</comment>
<reference evidence="9" key="1">
    <citation type="submission" date="2017-05" db="EMBL/GenBank/DDBJ databases">
        <title>Complete and WGS of Bordetella genogroups.</title>
        <authorList>
            <person name="Spilker T."/>
            <person name="Lipuma J."/>
        </authorList>
    </citation>
    <scope>NUCLEOTIDE SEQUENCE [LARGE SCALE GENOMIC DNA]</scope>
    <source>
        <strain evidence="9">AU6712</strain>
    </source>
</reference>
<sequence length="234" mass="25707">MLSIKQVASGYGASQVLFGVDLHIGAGQVVTLLGRNGMGKTTLLRTLFGQLPLRAGTIEFAGNQVGGWSPDRIARRGLALVPEGRQCFPNLTVREHLTAFVAHRNPDIAQPWTPERVFELFPRLGERAANMGNQLSGGEQQMLAIGRALVTNPRLLILDEATEGLAPKIREEIWQCLARLRAAGQTILVIDKYVERLLALADRHVILERGRVVWTGDSAALDADRGLWERYLGV</sequence>
<evidence type="ECO:0000256" key="5">
    <source>
        <dbReference type="ARBA" id="ARBA00022840"/>
    </source>
</evidence>
<dbReference type="InterPro" id="IPR003439">
    <property type="entry name" value="ABC_transporter-like_ATP-bd"/>
</dbReference>
<dbReference type="GO" id="GO:0016887">
    <property type="term" value="F:ATP hydrolysis activity"/>
    <property type="evidence" value="ECO:0007669"/>
    <property type="project" value="InterPro"/>
</dbReference>
<dbReference type="AlphaFoldDB" id="A0A261VTJ9"/>
<dbReference type="InterPro" id="IPR052156">
    <property type="entry name" value="BCAA_Transport_ATP-bd_LivF"/>
</dbReference>
<dbReference type="RefSeq" id="WP_094810075.1">
    <property type="nucleotide sequence ID" value="NZ_NEVU01000001.1"/>
</dbReference>
<evidence type="ECO:0000256" key="3">
    <source>
        <dbReference type="ARBA" id="ARBA00022475"/>
    </source>
</evidence>
<dbReference type="PANTHER" id="PTHR43820:SF2">
    <property type="entry name" value="ABC TRANSPORTER ATP-BINDING PROTEIN"/>
    <property type="match status" value="1"/>
</dbReference>
<dbReference type="SMART" id="SM00382">
    <property type="entry name" value="AAA"/>
    <property type="match status" value="1"/>
</dbReference>
<accession>A0A261VTJ9</accession>
<keyword evidence="9" id="KW-1185">Reference proteome</keyword>
<dbReference type="GO" id="GO:0005524">
    <property type="term" value="F:ATP binding"/>
    <property type="evidence" value="ECO:0007669"/>
    <property type="project" value="UniProtKB-KW"/>
</dbReference>